<evidence type="ECO:0000313" key="1">
    <source>
        <dbReference type="EMBL" id="HDY59148.1"/>
    </source>
</evidence>
<organism evidence="1">
    <name type="scientific">candidate division WOR-3 bacterium</name>
    <dbReference type="NCBI Taxonomy" id="2052148"/>
    <lineage>
        <taxon>Bacteria</taxon>
        <taxon>Bacteria division WOR-3</taxon>
    </lineage>
</organism>
<proteinExistence type="predicted"/>
<comment type="caution">
    <text evidence="1">The sequence shown here is derived from an EMBL/GenBank/DDBJ whole genome shotgun (WGS) entry which is preliminary data.</text>
</comment>
<dbReference type="EMBL" id="DSKY01000015">
    <property type="protein sequence ID" value="HDY59148.1"/>
    <property type="molecule type" value="Genomic_DNA"/>
</dbReference>
<accession>A0A7V1EI37</accession>
<protein>
    <submittedName>
        <fullName evidence="1">T9SS type A sorting domain-containing protein</fullName>
    </submittedName>
</protein>
<reference evidence="1" key="1">
    <citation type="journal article" date="2020" name="mSystems">
        <title>Genome- and Community-Level Interaction Insights into Carbon Utilization and Element Cycling Functions of Hydrothermarchaeota in Hydrothermal Sediment.</title>
        <authorList>
            <person name="Zhou Z."/>
            <person name="Liu Y."/>
            <person name="Xu W."/>
            <person name="Pan J."/>
            <person name="Luo Z.H."/>
            <person name="Li M."/>
        </authorList>
    </citation>
    <scope>NUCLEOTIDE SEQUENCE [LARGE SCALE GENOMIC DNA]</scope>
    <source>
        <strain evidence="1">SpSt-258</strain>
    </source>
</reference>
<name>A0A7V1EI37_UNCW3</name>
<gene>
    <name evidence="1" type="ORF">ENP86_06305</name>
</gene>
<dbReference type="AlphaFoldDB" id="A0A7V1EI37"/>
<sequence length="318" mass="35574">MSPDIAFGGGYYFAVWSDGRAGYYQIYGARITTSGTVLEPNGILIGPSSSAYYYYPSVVFNSNNFLVIWSVNTTPYRIMGRFVNPNGSFASDTLTLTNVSNYVYRTHLAFSGSNYLVCWAEYSSATYTYSIKGQIVSNAGVPVGSPFTIADSTQYTALSVRWAVNNYLVTFSRRVGSIYQICGRFINTSGQPVGGIFNISNNSYNCYYNDLYLGSGNRFLNVWSEYRTNNYDIYGNLDLVIGVEENKPDERTNSTLRSTIITKTIEFSNSEINGEIYDVSGKLIGNFENGRYDCSKLNAGIYFVRTDKGERFKIVKIK</sequence>